<dbReference type="PANTHER" id="PTHR44394:SF1">
    <property type="entry name" value="BETA-ALANINE-ACTIVATING ENZYME"/>
    <property type="match status" value="1"/>
</dbReference>
<dbReference type="SUPFAM" id="SSF56801">
    <property type="entry name" value="Acetyl-CoA synthetase-like"/>
    <property type="match status" value="1"/>
</dbReference>
<feature type="region of interest" description="Disordered" evidence="1">
    <location>
        <begin position="74"/>
        <end position="93"/>
    </location>
</feature>
<reference evidence="3 4" key="1">
    <citation type="journal article" date="2015" name="Genome Biol. Evol.">
        <title>Comparative Genomics of a Bacterivorous Green Alga Reveals Evolutionary Causalities and Consequences of Phago-Mixotrophic Mode of Nutrition.</title>
        <authorList>
            <person name="Burns J.A."/>
            <person name="Paasch A."/>
            <person name="Narechania A."/>
            <person name="Kim E."/>
        </authorList>
    </citation>
    <scope>NUCLEOTIDE SEQUENCE [LARGE SCALE GENOMIC DNA]</scope>
    <source>
        <strain evidence="3 4">PLY_AMNH</strain>
    </source>
</reference>
<evidence type="ECO:0000313" key="4">
    <source>
        <dbReference type="Proteomes" id="UP001190700"/>
    </source>
</evidence>
<feature type="compositionally biased region" description="Basic and acidic residues" evidence="1">
    <location>
        <begin position="74"/>
        <end position="83"/>
    </location>
</feature>
<protein>
    <recommendedName>
        <fullName evidence="2">AMP-dependent synthetase/ligase domain-containing protein</fullName>
    </recommendedName>
</protein>
<dbReference type="Proteomes" id="UP001190700">
    <property type="component" value="Unassembled WGS sequence"/>
</dbReference>
<evidence type="ECO:0000313" key="3">
    <source>
        <dbReference type="EMBL" id="KAK3257916.1"/>
    </source>
</evidence>
<evidence type="ECO:0000256" key="1">
    <source>
        <dbReference type="SAM" id="MobiDB-lite"/>
    </source>
</evidence>
<feature type="domain" description="AMP-dependent synthetase/ligase" evidence="2">
    <location>
        <begin position="100"/>
        <end position="399"/>
    </location>
</feature>
<proteinExistence type="predicted"/>
<dbReference type="InterPro" id="IPR020845">
    <property type="entry name" value="AMP-binding_CS"/>
</dbReference>
<dbReference type="Gene3D" id="3.40.50.12780">
    <property type="entry name" value="N-terminal domain of ligase-like"/>
    <property type="match status" value="1"/>
</dbReference>
<accession>A0AAE0FEK2</accession>
<evidence type="ECO:0000259" key="2">
    <source>
        <dbReference type="Pfam" id="PF00501"/>
    </source>
</evidence>
<dbReference type="GO" id="GO:0043041">
    <property type="term" value="P:amino acid activation for nonribosomal peptide biosynthetic process"/>
    <property type="evidence" value="ECO:0007669"/>
    <property type="project" value="TreeGrafter"/>
</dbReference>
<dbReference type="InterPro" id="IPR042099">
    <property type="entry name" value="ANL_N_sf"/>
</dbReference>
<sequence>MPIPEPLARSVLLELVEKCREFPALLKERSFGQRDFQCLTYGLLNDAVADARNTIREQLSGSPTSSACLGRLEDERSNTEHTDSQQPSISRHPAESFPPVIGVAIELSVEYVVAVLATLSLQAIFVPLDPTWPPHRFEAVLRDFAARALLFCGAKPPAADLAATCKLISLAPVTLRAGWTAGATHGTRKEFDVRWSSLWRDTPPGAAPRLPRPHTPLVPPGEMYAEAGEILGSRRVAYIMYTSGSTGRPKGVCGTERGILMRCRWMEDAYPYKDAEICCLKTSPCFVDSLAELFSPLLAGVPSLLVPSRAMLDPGGFVQLLAHARVSRLVAVPFLLQAMLQVLRRSSEPTSALPELRLVISSGEALPWDTWHALKAALVPAARVINVYGCTEVAADCSFFDPDRA</sequence>
<dbReference type="PROSITE" id="PS00455">
    <property type="entry name" value="AMP_BINDING"/>
    <property type="match status" value="1"/>
</dbReference>
<gene>
    <name evidence="3" type="ORF">CYMTET_33012</name>
</gene>
<dbReference type="AlphaFoldDB" id="A0AAE0FEK2"/>
<dbReference type="InterPro" id="IPR052091">
    <property type="entry name" value="Beta-ala_Activ/Resist"/>
</dbReference>
<dbReference type="InterPro" id="IPR000873">
    <property type="entry name" value="AMP-dep_synth/lig_dom"/>
</dbReference>
<comment type="caution">
    <text evidence="3">The sequence shown here is derived from an EMBL/GenBank/DDBJ whole genome shotgun (WGS) entry which is preliminary data.</text>
</comment>
<dbReference type="EMBL" id="LGRX02019973">
    <property type="protein sequence ID" value="KAK3257916.1"/>
    <property type="molecule type" value="Genomic_DNA"/>
</dbReference>
<dbReference type="Pfam" id="PF00501">
    <property type="entry name" value="AMP-binding"/>
    <property type="match status" value="1"/>
</dbReference>
<organism evidence="3 4">
    <name type="scientific">Cymbomonas tetramitiformis</name>
    <dbReference type="NCBI Taxonomy" id="36881"/>
    <lineage>
        <taxon>Eukaryota</taxon>
        <taxon>Viridiplantae</taxon>
        <taxon>Chlorophyta</taxon>
        <taxon>Pyramimonadophyceae</taxon>
        <taxon>Pyramimonadales</taxon>
        <taxon>Pyramimonadaceae</taxon>
        <taxon>Cymbomonas</taxon>
    </lineage>
</organism>
<keyword evidence="4" id="KW-1185">Reference proteome</keyword>
<feature type="non-terminal residue" evidence="3">
    <location>
        <position position="405"/>
    </location>
</feature>
<name>A0AAE0FEK2_9CHLO</name>
<dbReference type="PANTHER" id="PTHR44394">
    <property type="entry name" value="BETA-ALANINE-ACTIVATING ENZYME"/>
    <property type="match status" value="1"/>
</dbReference>